<dbReference type="Pfam" id="PF01431">
    <property type="entry name" value="Peptidase_M13"/>
    <property type="match status" value="1"/>
</dbReference>
<feature type="chain" id="PRO_5012272454" evidence="9">
    <location>
        <begin position="20"/>
        <end position="718"/>
    </location>
</feature>
<name>A0A1J1J4T9_9DIPT</name>
<dbReference type="InterPro" id="IPR008753">
    <property type="entry name" value="Peptidase_M13_N"/>
</dbReference>
<keyword evidence="4" id="KW-0645">Protease</keyword>
<organism evidence="12 13">
    <name type="scientific">Clunio marinus</name>
    <dbReference type="NCBI Taxonomy" id="568069"/>
    <lineage>
        <taxon>Eukaryota</taxon>
        <taxon>Metazoa</taxon>
        <taxon>Ecdysozoa</taxon>
        <taxon>Arthropoda</taxon>
        <taxon>Hexapoda</taxon>
        <taxon>Insecta</taxon>
        <taxon>Pterygota</taxon>
        <taxon>Neoptera</taxon>
        <taxon>Endopterygota</taxon>
        <taxon>Diptera</taxon>
        <taxon>Nematocera</taxon>
        <taxon>Chironomoidea</taxon>
        <taxon>Chironomidae</taxon>
        <taxon>Clunio</taxon>
    </lineage>
</organism>
<dbReference type="Proteomes" id="UP000183832">
    <property type="component" value="Unassembled WGS sequence"/>
</dbReference>
<evidence type="ECO:0000256" key="8">
    <source>
        <dbReference type="ARBA" id="ARBA00023049"/>
    </source>
</evidence>
<dbReference type="PROSITE" id="PS51885">
    <property type="entry name" value="NEPRILYSIN"/>
    <property type="match status" value="1"/>
</dbReference>
<evidence type="ECO:0000259" key="10">
    <source>
        <dbReference type="Pfam" id="PF01431"/>
    </source>
</evidence>
<dbReference type="InterPro" id="IPR024079">
    <property type="entry name" value="MetalloPept_cat_dom_sf"/>
</dbReference>
<dbReference type="EMBL" id="CVRI01000070">
    <property type="protein sequence ID" value="CRL07419.1"/>
    <property type="molecule type" value="Genomic_DNA"/>
</dbReference>
<keyword evidence="7" id="KW-0862">Zinc</keyword>
<dbReference type="SUPFAM" id="SSF55486">
    <property type="entry name" value="Metalloproteases ('zincins'), catalytic domain"/>
    <property type="match status" value="1"/>
</dbReference>
<accession>A0A1J1J4T9</accession>
<dbReference type="Gene3D" id="1.10.1380.10">
    <property type="entry name" value="Neutral endopeptidase , domain2"/>
    <property type="match status" value="1"/>
</dbReference>
<dbReference type="PANTHER" id="PTHR11733">
    <property type="entry name" value="ZINC METALLOPROTEASE FAMILY M13 NEPRILYSIN-RELATED"/>
    <property type="match status" value="1"/>
</dbReference>
<feature type="domain" description="Peptidase M13 N-terminal" evidence="11">
    <location>
        <begin position="62"/>
        <end position="451"/>
    </location>
</feature>
<feature type="signal peptide" evidence="9">
    <location>
        <begin position="1"/>
        <end position="19"/>
    </location>
</feature>
<dbReference type="InterPro" id="IPR018497">
    <property type="entry name" value="Peptidase_M13_C"/>
</dbReference>
<dbReference type="Gene3D" id="3.40.390.10">
    <property type="entry name" value="Collagenase (Catalytic Domain)"/>
    <property type="match status" value="1"/>
</dbReference>
<evidence type="ECO:0000256" key="9">
    <source>
        <dbReference type="SAM" id="SignalP"/>
    </source>
</evidence>
<dbReference type="PANTHER" id="PTHR11733:SF224">
    <property type="entry name" value="NEPRILYSIN-2"/>
    <property type="match status" value="1"/>
</dbReference>
<keyword evidence="9" id="KW-0732">Signal</keyword>
<proteinExistence type="inferred from homology"/>
<comment type="cofactor">
    <cofactor evidence="1">
        <name>Zn(2+)</name>
        <dbReference type="ChEBI" id="CHEBI:29105"/>
    </cofactor>
</comment>
<dbReference type="OrthoDB" id="6475849at2759"/>
<keyword evidence="13" id="KW-1185">Reference proteome</keyword>
<dbReference type="GO" id="GO:0005886">
    <property type="term" value="C:plasma membrane"/>
    <property type="evidence" value="ECO:0007669"/>
    <property type="project" value="UniProtKB-SubCell"/>
</dbReference>
<evidence type="ECO:0000256" key="1">
    <source>
        <dbReference type="ARBA" id="ARBA00001947"/>
    </source>
</evidence>
<evidence type="ECO:0000313" key="13">
    <source>
        <dbReference type="Proteomes" id="UP000183832"/>
    </source>
</evidence>
<dbReference type="GO" id="GO:0046872">
    <property type="term" value="F:metal ion binding"/>
    <property type="evidence" value="ECO:0007669"/>
    <property type="project" value="UniProtKB-KW"/>
</dbReference>
<dbReference type="Pfam" id="PF05649">
    <property type="entry name" value="Peptidase_M13_N"/>
    <property type="match status" value="1"/>
</dbReference>
<evidence type="ECO:0000256" key="7">
    <source>
        <dbReference type="ARBA" id="ARBA00022833"/>
    </source>
</evidence>
<dbReference type="AlphaFoldDB" id="A0A1J1J4T9"/>
<dbReference type="InterPro" id="IPR000718">
    <property type="entry name" value="Peptidase_M13"/>
</dbReference>
<dbReference type="GO" id="GO:0004222">
    <property type="term" value="F:metalloendopeptidase activity"/>
    <property type="evidence" value="ECO:0007669"/>
    <property type="project" value="InterPro"/>
</dbReference>
<evidence type="ECO:0000313" key="12">
    <source>
        <dbReference type="EMBL" id="CRL07419.1"/>
    </source>
</evidence>
<dbReference type="CDD" id="cd08662">
    <property type="entry name" value="M13"/>
    <property type="match status" value="1"/>
</dbReference>
<evidence type="ECO:0000256" key="2">
    <source>
        <dbReference type="ARBA" id="ARBA00004401"/>
    </source>
</evidence>
<keyword evidence="5" id="KW-0479">Metal-binding</keyword>
<feature type="domain" description="Peptidase M13 C-terminal" evidence="10">
    <location>
        <begin position="512"/>
        <end position="717"/>
    </location>
</feature>
<comment type="similarity">
    <text evidence="3">Belongs to the peptidase M13 family.</text>
</comment>
<gene>
    <name evidence="12" type="ORF">CLUMA_CG020392</name>
</gene>
<dbReference type="PRINTS" id="PR00786">
    <property type="entry name" value="NEPRILYSIN"/>
</dbReference>
<comment type="subcellular location">
    <subcellularLocation>
        <location evidence="2">Cell membrane</location>
        <topology evidence="2">Single-pass type II membrane protein</topology>
    </subcellularLocation>
</comment>
<evidence type="ECO:0000259" key="11">
    <source>
        <dbReference type="Pfam" id="PF05649"/>
    </source>
</evidence>
<reference evidence="12 13" key="1">
    <citation type="submission" date="2015-04" db="EMBL/GenBank/DDBJ databases">
        <authorList>
            <person name="Syromyatnikov M.Y."/>
            <person name="Popov V.N."/>
        </authorList>
    </citation>
    <scope>NUCLEOTIDE SEQUENCE [LARGE SCALE GENOMIC DNA]</scope>
</reference>
<evidence type="ECO:0000256" key="3">
    <source>
        <dbReference type="ARBA" id="ARBA00007357"/>
    </source>
</evidence>
<evidence type="ECO:0000256" key="5">
    <source>
        <dbReference type="ARBA" id="ARBA00022723"/>
    </source>
</evidence>
<dbReference type="InterPro" id="IPR042089">
    <property type="entry name" value="Peptidase_M13_dom_2"/>
</dbReference>
<keyword evidence="6" id="KW-0378">Hydrolase</keyword>
<dbReference type="GO" id="GO:0016485">
    <property type="term" value="P:protein processing"/>
    <property type="evidence" value="ECO:0007669"/>
    <property type="project" value="TreeGrafter"/>
</dbReference>
<keyword evidence="8" id="KW-0482">Metalloprotease</keyword>
<sequence length="718" mass="82417">MKRYLEIFLFAWIFCNCDTSHIKGGSARTRHSSTRNNIVCMTDECKKAAKTISDKIDNSVSPCENFYIFACGRYIKNIEIPEDKTVLDGFSVVRDVLQDQMRNIITAPTKPNEIEPSKMVKKLYSACLNKDFIEKRELDPIRNIHKAMGGWPAVEGDNWDEKAWSWQKAAINCRKYGYSVDYVIDFSVSTDLKNSSTKIIDIDQSDLGLSQVFLKKGIDHPVVSAYHSFQVDMAVLYGADRKHAEEQMREALEFEFGLANISLPSEKRRNASALYNPMTIGEVQKRFPYNDWKDYFNKILPETTQVMDDEVIVVYDIEFFEQLGKLLEETPKRAIANYIMWRVAAESTNYLTDKLRKRQLAYAGALIGQQTEEPRWRECINLVTSKFEIASAALYVREYFNEMSKSVALDMVNNIKQEFEKILKTIPWMDKQTKSVALDKVRNMVTHIGYPDELGDDKKLTEFYKNVTIDENKFLESILSINIFEADREYEKLRKSVNKSDWETHSKAAVVNAAYSPIENSIRFPAGILQGQFFSADRPLFMNYGAIGVVIGHEITHGFDDVGRQFDANGNLEDWWQQSTADAYLVKAKCIIDQYGNFTESLTGLNLNGINTQGENIADNGGVKEAYLAYQEYSKKHGKELQLPGLNYSVNQLFWIASAQTWCAKFRPEELQTRILTGKHSPNEFRVLGPFINMKEFSKDFNCPESSTMNPVERCEVW</sequence>
<protein>
    <submittedName>
        <fullName evidence="12">CLUMA_CG020392, isoform A</fullName>
    </submittedName>
</protein>
<evidence type="ECO:0000256" key="6">
    <source>
        <dbReference type="ARBA" id="ARBA00022801"/>
    </source>
</evidence>
<dbReference type="STRING" id="568069.A0A1J1J4T9"/>
<evidence type="ECO:0000256" key="4">
    <source>
        <dbReference type="ARBA" id="ARBA00022670"/>
    </source>
</evidence>